<feature type="compositionally biased region" description="Basic and acidic residues" evidence="1">
    <location>
        <begin position="100"/>
        <end position="110"/>
    </location>
</feature>
<evidence type="ECO:0000256" key="1">
    <source>
        <dbReference type="SAM" id="MobiDB-lite"/>
    </source>
</evidence>
<evidence type="ECO:0000256" key="2">
    <source>
        <dbReference type="SAM" id="Phobius"/>
    </source>
</evidence>
<keyword evidence="2" id="KW-0812">Transmembrane</keyword>
<proteinExistence type="predicted"/>
<comment type="caution">
    <text evidence="3">The sequence shown here is derived from an EMBL/GenBank/DDBJ whole genome shotgun (WGS) entry which is preliminary data.</text>
</comment>
<feature type="transmembrane region" description="Helical" evidence="2">
    <location>
        <begin position="69"/>
        <end position="86"/>
    </location>
</feature>
<dbReference type="Proteomes" id="UP000242519">
    <property type="component" value="Unassembled WGS sequence"/>
</dbReference>
<reference evidence="3 4" key="1">
    <citation type="submission" date="2017-04" db="EMBL/GenBank/DDBJ databases">
        <title>Draft genome sequence of Marssonina coronaria NL1: causal agent of apple blotch.</title>
        <authorList>
            <person name="Cheng Q."/>
        </authorList>
    </citation>
    <scope>NUCLEOTIDE SEQUENCE [LARGE SCALE GENOMIC DNA]</scope>
    <source>
        <strain evidence="3 4">NL1</strain>
    </source>
</reference>
<dbReference type="OrthoDB" id="4160565at2759"/>
<keyword evidence="2" id="KW-1133">Transmembrane helix</keyword>
<evidence type="ECO:0000313" key="3">
    <source>
        <dbReference type="EMBL" id="OWP02709.1"/>
    </source>
</evidence>
<keyword evidence="2" id="KW-0472">Membrane</keyword>
<protein>
    <submittedName>
        <fullName evidence="3">Uncharacterized protein</fullName>
    </submittedName>
</protein>
<dbReference type="InParanoid" id="A0A218Z3R9"/>
<feature type="region of interest" description="Disordered" evidence="1">
    <location>
        <begin position="92"/>
        <end position="180"/>
    </location>
</feature>
<evidence type="ECO:0000313" key="4">
    <source>
        <dbReference type="Proteomes" id="UP000242519"/>
    </source>
</evidence>
<gene>
    <name evidence="3" type="ORF">B2J93_126</name>
</gene>
<name>A0A218Z3R9_9HELO</name>
<dbReference type="AlphaFoldDB" id="A0A218Z3R9"/>
<keyword evidence="4" id="KW-1185">Reference proteome</keyword>
<sequence>MPTITANYLLPAILLNPAFVLHLINTFISHVMPPPSAASLSPHQFMESIGPRRNATPFLDMHADDQLCWSYTAVMVVVQILAFGRVNDNRVRGKSAQAARLERERTRNEKLEEEMQPVAPEENGYSSELDGAFDPAPRQKLSNGAANGKVSTAERMADERNAGSESGDYLTETSEEEMIP</sequence>
<accession>A0A218Z3R9</accession>
<feature type="transmembrane region" description="Helical" evidence="2">
    <location>
        <begin position="12"/>
        <end position="32"/>
    </location>
</feature>
<dbReference type="EMBL" id="MZNU01000217">
    <property type="protein sequence ID" value="OWP02709.1"/>
    <property type="molecule type" value="Genomic_DNA"/>
</dbReference>
<organism evidence="3 4">
    <name type="scientific">Diplocarpon coronariae</name>
    <dbReference type="NCBI Taxonomy" id="2795749"/>
    <lineage>
        <taxon>Eukaryota</taxon>
        <taxon>Fungi</taxon>
        <taxon>Dikarya</taxon>
        <taxon>Ascomycota</taxon>
        <taxon>Pezizomycotina</taxon>
        <taxon>Leotiomycetes</taxon>
        <taxon>Helotiales</taxon>
        <taxon>Drepanopezizaceae</taxon>
        <taxon>Diplocarpon</taxon>
    </lineage>
</organism>